<protein>
    <submittedName>
        <fullName evidence="2">Outer membrane beta-barrel protein</fullName>
    </submittedName>
</protein>
<dbReference type="InterPro" id="IPR025665">
    <property type="entry name" value="Beta-barrel_OMP_2"/>
</dbReference>
<feature type="domain" description="Outer membrane protein beta-barrel" evidence="1">
    <location>
        <begin position="29"/>
        <end position="214"/>
    </location>
</feature>
<evidence type="ECO:0000313" key="2">
    <source>
        <dbReference type="EMBL" id="WKK79385.2"/>
    </source>
</evidence>
<dbReference type="KEGG" id="marp:QYS47_18395"/>
<sequence length="264" mass="30565">MSYFKPIKSFFIIILLILTIDSAYSQIYLGLKSGARMNWLKYEEFNSEDYSRAPFYGFSAGFSSAFKVQKRFLLQFDVLYAQNGKNIMGIEDPVLENNARYHYINTPIVYKLDFIEAIGKRTFKWHVGVGPNVDFWLGGNGKLKSVELLEENIDEIEYKVKFGDFPADPEDGTLYFRDANRVQLGLIVSTGLILEPAPGQVFQLDFMYLWGHSNIAKEEGRYSNVIGYRDNLDASFQSFQVTISYLYDFINKGKKEKKNYYENK</sequence>
<organism evidence="2">
    <name type="scientific">Marivirga arenosa</name>
    <dbReference type="NCBI Taxonomy" id="3059076"/>
    <lineage>
        <taxon>Bacteria</taxon>
        <taxon>Pseudomonadati</taxon>
        <taxon>Bacteroidota</taxon>
        <taxon>Cytophagia</taxon>
        <taxon>Cytophagales</taxon>
        <taxon>Marivirgaceae</taxon>
        <taxon>Marivirga</taxon>
    </lineage>
</organism>
<dbReference type="RefSeq" id="WP_322347016.1">
    <property type="nucleotide sequence ID" value="NZ_CP129968.2"/>
</dbReference>
<accession>A0AA49GDB8</accession>
<dbReference type="Proteomes" id="UP001232019">
    <property type="component" value="Chromosome"/>
</dbReference>
<dbReference type="AlphaFoldDB" id="A0AA49GDB8"/>
<reference evidence="2" key="1">
    <citation type="submission" date="2023-08" db="EMBL/GenBank/DDBJ databases">
        <title>Comparative genomics and taxonomic characterization of three novel marine species of genus Marivirga.</title>
        <authorList>
            <person name="Muhammad N."/>
            <person name="Kim S.-G."/>
        </authorList>
    </citation>
    <scope>NUCLEOTIDE SEQUENCE</scope>
    <source>
        <strain evidence="2">BKB1-2</strain>
    </source>
</reference>
<proteinExistence type="predicted"/>
<name>A0AA49GDB8_9BACT</name>
<dbReference type="Pfam" id="PF13568">
    <property type="entry name" value="OMP_b-brl_2"/>
    <property type="match status" value="1"/>
</dbReference>
<gene>
    <name evidence="2" type="ORF">QYS47_18395</name>
</gene>
<dbReference type="EMBL" id="CP129968">
    <property type="protein sequence ID" value="WKK79385.2"/>
    <property type="molecule type" value="Genomic_DNA"/>
</dbReference>
<evidence type="ECO:0000259" key="1">
    <source>
        <dbReference type="Pfam" id="PF13568"/>
    </source>
</evidence>